<name>A0A8T0I1A9_CERPU</name>
<reference evidence="2" key="1">
    <citation type="submission" date="2020-06" db="EMBL/GenBank/DDBJ databases">
        <title>WGS assembly of Ceratodon purpureus strain R40.</title>
        <authorList>
            <person name="Carey S.B."/>
            <person name="Jenkins J."/>
            <person name="Shu S."/>
            <person name="Lovell J.T."/>
            <person name="Sreedasyam A."/>
            <person name="Maumus F."/>
            <person name="Tiley G.P."/>
            <person name="Fernandez-Pozo N."/>
            <person name="Barry K."/>
            <person name="Chen C."/>
            <person name="Wang M."/>
            <person name="Lipzen A."/>
            <person name="Daum C."/>
            <person name="Saski C.A."/>
            <person name="Payton A.C."/>
            <person name="Mcbreen J.C."/>
            <person name="Conrad R.E."/>
            <person name="Kollar L.M."/>
            <person name="Olsson S."/>
            <person name="Huttunen S."/>
            <person name="Landis J.B."/>
            <person name="Wickett N.J."/>
            <person name="Johnson M.G."/>
            <person name="Rensing S.A."/>
            <person name="Grimwood J."/>
            <person name="Schmutz J."/>
            <person name="Mcdaniel S.F."/>
        </authorList>
    </citation>
    <scope>NUCLEOTIDE SEQUENCE</scope>
    <source>
        <strain evidence="2">R40</strain>
    </source>
</reference>
<protein>
    <submittedName>
        <fullName evidence="2">Uncharacterized protein</fullName>
    </submittedName>
</protein>
<dbReference type="Proteomes" id="UP000822688">
    <property type="component" value="Chromosome 5"/>
</dbReference>
<feature type="compositionally biased region" description="Basic and acidic residues" evidence="1">
    <location>
        <begin position="63"/>
        <end position="82"/>
    </location>
</feature>
<dbReference type="EMBL" id="CM026425">
    <property type="protein sequence ID" value="KAG0576453.1"/>
    <property type="molecule type" value="Genomic_DNA"/>
</dbReference>
<dbReference type="AlphaFoldDB" id="A0A8T0I1A9"/>
<comment type="caution">
    <text evidence="2">The sequence shown here is derived from an EMBL/GenBank/DDBJ whole genome shotgun (WGS) entry which is preliminary data.</text>
</comment>
<proteinExistence type="predicted"/>
<gene>
    <name evidence="2" type="ORF">KC19_5G081200</name>
</gene>
<organism evidence="2 3">
    <name type="scientific">Ceratodon purpureus</name>
    <name type="common">Fire moss</name>
    <name type="synonym">Dicranum purpureum</name>
    <dbReference type="NCBI Taxonomy" id="3225"/>
    <lineage>
        <taxon>Eukaryota</taxon>
        <taxon>Viridiplantae</taxon>
        <taxon>Streptophyta</taxon>
        <taxon>Embryophyta</taxon>
        <taxon>Bryophyta</taxon>
        <taxon>Bryophytina</taxon>
        <taxon>Bryopsida</taxon>
        <taxon>Dicranidae</taxon>
        <taxon>Pseudoditrichales</taxon>
        <taxon>Ditrichaceae</taxon>
        <taxon>Ceratodon</taxon>
    </lineage>
</organism>
<evidence type="ECO:0000313" key="3">
    <source>
        <dbReference type="Proteomes" id="UP000822688"/>
    </source>
</evidence>
<keyword evidence="3" id="KW-1185">Reference proteome</keyword>
<evidence type="ECO:0000313" key="2">
    <source>
        <dbReference type="EMBL" id="KAG0576453.1"/>
    </source>
</evidence>
<accession>A0A8T0I1A9</accession>
<evidence type="ECO:0000256" key="1">
    <source>
        <dbReference type="SAM" id="MobiDB-lite"/>
    </source>
</evidence>
<feature type="region of interest" description="Disordered" evidence="1">
    <location>
        <begin position="15"/>
        <end position="90"/>
    </location>
</feature>
<sequence length="90" mass="10308">MIVIEPYFLRTIPRRQLPKPLRNPPEYGRPPSRRNTCYEAALETSISTSASPLAGEELQQRPQESRTATKQDTERLKRKLEETTSGGKPR</sequence>